<keyword evidence="2" id="KW-1185">Reference proteome</keyword>
<organism evidence="1 2">
    <name type="scientific">Bauhinia variegata</name>
    <name type="common">Purple orchid tree</name>
    <name type="synonym">Phanera variegata</name>
    <dbReference type="NCBI Taxonomy" id="167791"/>
    <lineage>
        <taxon>Eukaryota</taxon>
        <taxon>Viridiplantae</taxon>
        <taxon>Streptophyta</taxon>
        <taxon>Embryophyta</taxon>
        <taxon>Tracheophyta</taxon>
        <taxon>Spermatophyta</taxon>
        <taxon>Magnoliopsida</taxon>
        <taxon>eudicotyledons</taxon>
        <taxon>Gunneridae</taxon>
        <taxon>Pentapetalae</taxon>
        <taxon>rosids</taxon>
        <taxon>fabids</taxon>
        <taxon>Fabales</taxon>
        <taxon>Fabaceae</taxon>
        <taxon>Cercidoideae</taxon>
        <taxon>Cercideae</taxon>
        <taxon>Bauhiniinae</taxon>
        <taxon>Bauhinia</taxon>
    </lineage>
</organism>
<comment type="caution">
    <text evidence="1">The sequence shown here is derived from an EMBL/GenBank/DDBJ whole genome shotgun (WGS) entry which is preliminary data.</text>
</comment>
<sequence length="133" mass="14742">MRRSLGFQQQCYGNGKGYGHGHGYDGMWAKSQDQMQHYEVHEESWESHHSGMNMKSGGGGWHEQVDYSEYSDDGRIQVSSTSTAMAIVETSIPTSIPIPIPVPVATLNMCLKMNLSLKATAVKHMVILELQQG</sequence>
<gene>
    <name evidence="1" type="ORF">L6164_012419</name>
</gene>
<accession>A0ACB9P909</accession>
<dbReference type="Proteomes" id="UP000828941">
    <property type="component" value="Chromosome 5"/>
</dbReference>
<proteinExistence type="predicted"/>
<dbReference type="EMBL" id="CM039430">
    <property type="protein sequence ID" value="KAI4345282.1"/>
    <property type="molecule type" value="Genomic_DNA"/>
</dbReference>
<name>A0ACB9P909_BAUVA</name>
<evidence type="ECO:0000313" key="1">
    <source>
        <dbReference type="EMBL" id="KAI4345282.1"/>
    </source>
</evidence>
<protein>
    <submittedName>
        <fullName evidence="1">Uncharacterized protein</fullName>
    </submittedName>
</protein>
<evidence type="ECO:0000313" key="2">
    <source>
        <dbReference type="Proteomes" id="UP000828941"/>
    </source>
</evidence>
<reference evidence="1 2" key="1">
    <citation type="journal article" date="2022" name="DNA Res.">
        <title>Chromosomal-level genome assembly of the orchid tree Bauhinia variegata (Leguminosae; Cercidoideae) supports the allotetraploid origin hypothesis of Bauhinia.</title>
        <authorList>
            <person name="Zhong Y."/>
            <person name="Chen Y."/>
            <person name="Zheng D."/>
            <person name="Pang J."/>
            <person name="Liu Y."/>
            <person name="Luo S."/>
            <person name="Meng S."/>
            <person name="Qian L."/>
            <person name="Wei D."/>
            <person name="Dai S."/>
            <person name="Zhou R."/>
        </authorList>
    </citation>
    <scope>NUCLEOTIDE SEQUENCE [LARGE SCALE GENOMIC DNA]</scope>
    <source>
        <strain evidence="1">BV-YZ2020</strain>
    </source>
</reference>